<evidence type="ECO:0000313" key="2">
    <source>
        <dbReference type="Proteomes" id="UP000460272"/>
    </source>
</evidence>
<dbReference type="RefSeq" id="WP_145856274.1">
    <property type="nucleotide sequence ID" value="NZ_RPFW01000004.1"/>
</dbReference>
<accession>A0A6P2C1X4</accession>
<reference evidence="1 2" key="1">
    <citation type="submission" date="2018-11" db="EMBL/GenBank/DDBJ databases">
        <title>Trebonia kvetii gen.nov., sp.nov., a novel acidophilic actinobacterium, and proposal of the new actinobacterial family Treboniaceae fam. nov.</title>
        <authorList>
            <person name="Rapoport D."/>
            <person name="Sagova-Mareckova M."/>
            <person name="Sedlacek I."/>
            <person name="Provaznik J."/>
            <person name="Kralova S."/>
            <person name="Pavlinic D."/>
            <person name="Benes V."/>
            <person name="Kopecky J."/>
        </authorList>
    </citation>
    <scope>NUCLEOTIDE SEQUENCE [LARGE SCALE GENOMIC DNA]</scope>
    <source>
        <strain evidence="1 2">15Tr583</strain>
    </source>
</reference>
<protein>
    <submittedName>
        <fullName evidence="1">Uncharacterized protein</fullName>
    </submittedName>
</protein>
<organism evidence="1 2">
    <name type="scientific">Trebonia kvetii</name>
    <dbReference type="NCBI Taxonomy" id="2480626"/>
    <lineage>
        <taxon>Bacteria</taxon>
        <taxon>Bacillati</taxon>
        <taxon>Actinomycetota</taxon>
        <taxon>Actinomycetes</taxon>
        <taxon>Streptosporangiales</taxon>
        <taxon>Treboniaceae</taxon>
        <taxon>Trebonia</taxon>
    </lineage>
</organism>
<proteinExistence type="predicted"/>
<dbReference type="EMBL" id="RPFW01000004">
    <property type="protein sequence ID" value="TVZ03473.1"/>
    <property type="molecule type" value="Genomic_DNA"/>
</dbReference>
<dbReference type="OrthoDB" id="103047at2"/>
<keyword evidence="2" id="KW-1185">Reference proteome</keyword>
<evidence type="ECO:0000313" key="1">
    <source>
        <dbReference type="EMBL" id="TVZ03473.1"/>
    </source>
</evidence>
<sequence length="114" mass="12826">MDMYLRSDYYTNDERWEITGSRGYARVNRCTGRGIQQPSLEVYADGVMRGYHALDDDWASSFRDSGRHWLRWLRTGDGPLSWSGEEAIEVLRFALAAYASSASGGAGVNPAQLR</sequence>
<gene>
    <name evidence="1" type="ORF">EAS64_24120</name>
</gene>
<comment type="caution">
    <text evidence="1">The sequence shown here is derived from an EMBL/GenBank/DDBJ whole genome shotgun (WGS) entry which is preliminary data.</text>
</comment>
<dbReference type="Proteomes" id="UP000460272">
    <property type="component" value="Unassembled WGS sequence"/>
</dbReference>
<dbReference type="Gene3D" id="3.30.360.10">
    <property type="entry name" value="Dihydrodipicolinate Reductase, domain 2"/>
    <property type="match status" value="1"/>
</dbReference>
<name>A0A6P2C1X4_9ACTN</name>
<dbReference type="AlphaFoldDB" id="A0A6P2C1X4"/>